<feature type="transmembrane region" description="Helical" evidence="6">
    <location>
        <begin position="181"/>
        <end position="198"/>
    </location>
</feature>
<keyword evidence="8" id="KW-0012">Acyltransferase</keyword>
<evidence type="ECO:0000256" key="3">
    <source>
        <dbReference type="ARBA" id="ARBA00022692"/>
    </source>
</evidence>
<feature type="domain" description="Phospholipid/glycerol acyltransferase" evidence="7">
    <location>
        <begin position="463"/>
        <end position="573"/>
    </location>
</feature>
<dbReference type="GO" id="GO:0031956">
    <property type="term" value="F:medium-chain fatty acid-CoA ligase activity"/>
    <property type="evidence" value="ECO:0007669"/>
    <property type="project" value="TreeGrafter"/>
</dbReference>
<dbReference type="PANTHER" id="PTHR43201:SF5">
    <property type="entry name" value="MEDIUM-CHAIN ACYL-COA LIGASE ACSF2, MITOCHONDRIAL"/>
    <property type="match status" value="1"/>
</dbReference>
<evidence type="ECO:0000256" key="1">
    <source>
        <dbReference type="ARBA" id="ARBA00006432"/>
    </source>
</evidence>
<feature type="transmembrane region" description="Helical" evidence="6">
    <location>
        <begin position="59"/>
        <end position="79"/>
    </location>
</feature>
<dbReference type="PRINTS" id="PR01988">
    <property type="entry name" value="EXPORTERBACE"/>
</dbReference>
<dbReference type="EMBL" id="CP018191">
    <property type="protein sequence ID" value="APH55690.1"/>
    <property type="molecule type" value="Genomic_DNA"/>
</dbReference>
<dbReference type="InterPro" id="IPR011701">
    <property type="entry name" value="MFS"/>
</dbReference>
<dbReference type="GO" id="GO:0022857">
    <property type="term" value="F:transmembrane transporter activity"/>
    <property type="evidence" value="ECO:0007669"/>
    <property type="project" value="InterPro"/>
</dbReference>
<evidence type="ECO:0000313" key="8">
    <source>
        <dbReference type="EMBL" id="APH55690.1"/>
    </source>
</evidence>
<accession>A0AAC9K8Z8</accession>
<feature type="transmembrane region" description="Helical" evidence="6">
    <location>
        <begin position="268"/>
        <end position="291"/>
    </location>
</feature>
<feature type="transmembrane region" description="Helical" evidence="6">
    <location>
        <begin position="849"/>
        <end position="872"/>
    </location>
</feature>
<dbReference type="Gene3D" id="1.20.1250.20">
    <property type="entry name" value="MFS general substrate transporter like domains"/>
    <property type="match status" value="1"/>
</dbReference>
<dbReference type="Gene3D" id="3.30.300.30">
    <property type="match status" value="1"/>
</dbReference>
<dbReference type="GO" id="GO:0016020">
    <property type="term" value="C:membrane"/>
    <property type="evidence" value="ECO:0007669"/>
    <property type="project" value="InterPro"/>
</dbReference>
<sequence length="1140" mass="121427">MTMERPPERRPLLAERAFAPLFWCQFFAAFNDNFLKNALVFLILWGVGGHQGAWHGGEALVTLAGAVFIAPFFLLSGLAGELADGHDKARVATWLKAAEIPAAILAVTGFLLHSLPLLFLALFCFGTLSALFGPVKYAILPDHLPQTRLGAANALIEAATFVSILLGTVAGGLAARGAPPAVFAVVVTLFAVLSFLFARRIPATGVAVPGLRVRANILASTGSLLCQLWEEKRLWRTALIAAWFWVSGAVALSLLGPLVKSVLHGNELAVTLALTVFSIGVALGSFLAAALGGGRIALLPSVLGAVLQGLAGLDLWRVIAHVPAGTGYDLPLGMFLHQPGVPHVMVDLVLLAVSAGLIAVPSFSALQAWAAESERARVVAAANIISAGGMVAGGLLVAVLQLMGLGSGMLFGLLGMASLGVAGLALAFLPTNALRDAIWLLFRIVYRVELQGAEYLSRTGPRTVIALNHVSWLDAVLSLALLEQEPVFAIDRSVSEKFWVRPFLRFVRALPIEPAKPFATRTLINAVKAGDPLIIFPEGRITVTGSLMKVYDGAAMIAERSEADVIPVRLSGLEYTPFSRLNRKQAPRRLFPKVRVTALAPQRLEVPAGLIGRRRREVAGRALNDVMTDLIWRTTPVDHTLFDAVRQAARLHGWRRVAIEDPVTGPLTYSRLMTGAAVLGRALSVYAGPDEALGVLLPNANATAVTFFALQSARRIPAMLNFTAGAANLLAACQAAQVKTVITSRAFISKAALEPVIEALSASQRIVYLEDVRAGLSKGEKIRGLLTKSRALVPGRNPDAPAAILFTSGSEGTPKGVVISHRNILANSAQTAAVIDFGRQDKVFNVLPVFHSFGLMAGLVLPLSFGVPSYLYPSPLHYRIVPELIYATNATILLGTDTFLMGYARMAHPYDMRALRYVVAGAEPVKAVTRHVYEEKFGVRVLEGYGVTETSPVLALNTPMHNRYGTVGRLLPGIVPRLEPVPGVETGGRLWVRGPNVMLGYLRTDAPGVIEPPPDGWHDTGDIVTIGADGFVTIQGRAKRFAKLGGEMISLAAVEALASDLWPDAMSAATSLPDGRKGERIVMLTTQADASKQAFLAHARAAGASEMMVPAVIMTVDALPLMGSGKIDHPAVRRQAETLL</sequence>
<feature type="transmembrane region" description="Helical" evidence="6">
    <location>
        <begin position="118"/>
        <end position="139"/>
    </location>
</feature>
<dbReference type="GO" id="GO:0008922">
    <property type="term" value="F:long-chain fatty acid [acyl-carrier-protein] ligase activity"/>
    <property type="evidence" value="ECO:0007669"/>
    <property type="project" value="UniProtKB-EC"/>
</dbReference>
<feature type="transmembrane region" description="Helical" evidence="6">
    <location>
        <begin position="340"/>
        <end position="366"/>
    </location>
</feature>
<dbReference type="SUPFAM" id="SSF103473">
    <property type="entry name" value="MFS general substrate transporter"/>
    <property type="match status" value="1"/>
</dbReference>
<comment type="similarity">
    <text evidence="1">Belongs to the ATP-dependent AMP-binding enzyme family.</text>
</comment>
<dbReference type="SUPFAM" id="SSF69593">
    <property type="entry name" value="Glycerol-3-phosphate (1)-acyltransferase"/>
    <property type="match status" value="1"/>
</dbReference>
<feature type="transmembrane region" description="Helical" evidence="6">
    <location>
        <begin position="151"/>
        <end position="175"/>
    </location>
</feature>
<feature type="transmembrane region" description="Helical" evidence="6">
    <location>
        <begin position="884"/>
        <end position="904"/>
    </location>
</feature>
<dbReference type="Pfam" id="PF00501">
    <property type="entry name" value="AMP-binding"/>
    <property type="match status" value="1"/>
</dbReference>
<dbReference type="InterPro" id="IPR036259">
    <property type="entry name" value="MFS_trans_sf"/>
</dbReference>
<dbReference type="PANTHER" id="PTHR43201">
    <property type="entry name" value="ACYL-COA SYNTHETASE"/>
    <property type="match status" value="1"/>
</dbReference>
<dbReference type="Pfam" id="PF01553">
    <property type="entry name" value="Acyltransferase"/>
    <property type="match status" value="1"/>
</dbReference>
<dbReference type="InterPro" id="IPR002123">
    <property type="entry name" value="Plipid/glycerol_acylTrfase"/>
</dbReference>
<evidence type="ECO:0000259" key="7">
    <source>
        <dbReference type="SMART" id="SM00563"/>
    </source>
</evidence>
<dbReference type="CDD" id="cd06173">
    <property type="entry name" value="MFS_MefA_like"/>
    <property type="match status" value="1"/>
</dbReference>
<keyword evidence="5 6" id="KW-0472">Membrane</keyword>
<evidence type="ECO:0000313" key="9">
    <source>
        <dbReference type="Proteomes" id="UP000182373"/>
    </source>
</evidence>
<feature type="transmembrane region" description="Helical" evidence="6">
    <location>
        <begin position="91"/>
        <end position="112"/>
    </location>
</feature>
<protein>
    <submittedName>
        <fullName evidence="8">2-acylglycerophosphoethanolamine acyltransferase</fullName>
        <ecNumber evidence="8">2.3.1.40</ecNumber>
        <ecNumber evidence="8">6.2.1.20</ecNumber>
    </submittedName>
</protein>
<reference evidence="9" key="1">
    <citation type="submission" date="2016-11" db="EMBL/GenBank/DDBJ databases">
        <title>Comparative genomic and phenotypic analysis of Granulibacter bethesdensis clinical isolates from patients with chronic granulomatous disease.</title>
        <authorList>
            <person name="Zarember K.A."/>
            <person name="Porcella S.F."/>
            <person name="Chu J."/>
            <person name="Ding L."/>
            <person name="Dahlstrom E."/>
            <person name="Barbian K."/>
            <person name="Martens C."/>
            <person name="Sykora L."/>
            <person name="Kramer S."/>
            <person name="Pettinato A.M."/>
            <person name="Hong H."/>
            <person name="Wald G."/>
            <person name="Berg L.J."/>
            <person name="Rogge L.S."/>
            <person name="Greenberg D.E."/>
            <person name="Falcone E.L."/>
            <person name="Neves J.F."/>
            <person name="Simoes M.J."/>
            <person name="Casal M."/>
            <person name="Rodriguez-Lopez F.C."/>
            <person name="Zelazny A."/>
            <person name="Gallin J.I."/>
            <person name="Holland S.M."/>
        </authorList>
    </citation>
    <scope>NUCLEOTIDE SEQUENCE [LARGE SCALE GENOMIC DNA]</scope>
    <source>
        <strain evidence="9">NIH9.1</strain>
    </source>
</reference>
<evidence type="ECO:0000256" key="4">
    <source>
        <dbReference type="ARBA" id="ARBA00022989"/>
    </source>
</evidence>
<dbReference type="SMART" id="SM00563">
    <property type="entry name" value="PlsC"/>
    <property type="match status" value="1"/>
</dbReference>
<evidence type="ECO:0000256" key="6">
    <source>
        <dbReference type="SAM" id="Phobius"/>
    </source>
</evidence>
<keyword evidence="3 6" id="KW-0812">Transmembrane</keyword>
<dbReference type="InterPro" id="IPR045851">
    <property type="entry name" value="AMP-bd_C_sf"/>
</dbReference>
<organism evidence="8 9">
    <name type="scientific">Granulibacter bethesdensis</name>
    <dbReference type="NCBI Taxonomy" id="364410"/>
    <lineage>
        <taxon>Bacteria</taxon>
        <taxon>Pseudomonadati</taxon>
        <taxon>Pseudomonadota</taxon>
        <taxon>Alphaproteobacteria</taxon>
        <taxon>Acetobacterales</taxon>
        <taxon>Acetobacteraceae</taxon>
        <taxon>Granulibacter</taxon>
    </lineage>
</organism>
<dbReference type="GO" id="GO:0006631">
    <property type="term" value="P:fatty acid metabolic process"/>
    <property type="evidence" value="ECO:0007669"/>
    <property type="project" value="TreeGrafter"/>
</dbReference>
<feature type="transmembrane region" description="Helical" evidence="6">
    <location>
        <begin position="234"/>
        <end position="256"/>
    </location>
</feature>
<feature type="transmembrane region" description="Helical" evidence="6">
    <location>
        <begin position="298"/>
        <end position="320"/>
    </location>
</feature>
<evidence type="ECO:0000256" key="5">
    <source>
        <dbReference type="ARBA" id="ARBA00023136"/>
    </source>
</evidence>
<keyword evidence="2 8" id="KW-0436">Ligase</keyword>
<dbReference type="Gene3D" id="3.40.50.12780">
    <property type="entry name" value="N-terminal domain of ligase-like"/>
    <property type="match status" value="1"/>
</dbReference>
<dbReference type="InterPro" id="IPR042099">
    <property type="entry name" value="ANL_N_sf"/>
</dbReference>
<dbReference type="GO" id="GO:0008779">
    <property type="term" value="F:acyl-[acyl-carrier-protein]-phospholipid O-acyltransferase activity"/>
    <property type="evidence" value="ECO:0007669"/>
    <property type="project" value="UniProtKB-EC"/>
</dbReference>
<name>A0AAC9K8Z8_9PROT</name>
<proteinExistence type="inferred from homology"/>
<gene>
    <name evidence="8" type="ORF">GbCGDNIH9_2359</name>
</gene>
<dbReference type="NCBIfam" id="NF005291">
    <property type="entry name" value="PRK06814.1"/>
    <property type="match status" value="1"/>
</dbReference>
<keyword evidence="8" id="KW-0808">Transferase</keyword>
<dbReference type="EC" id="2.3.1.40" evidence="8"/>
<dbReference type="EC" id="6.2.1.20" evidence="8"/>
<dbReference type="InterPro" id="IPR000873">
    <property type="entry name" value="AMP-dep_synth/lig_dom"/>
</dbReference>
<feature type="transmembrane region" description="Helical" evidence="6">
    <location>
        <begin position="378"/>
        <end position="403"/>
    </location>
</feature>
<dbReference type="CDD" id="cd07989">
    <property type="entry name" value="LPLAT_AGPAT-like"/>
    <property type="match status" value="1"/>
</dbReference>
<dbReference type="Proteomes" id="UP000182373">
    <property type="component" value="Chromosome"/>
</dbReference>
<dbReference type="InterPro" id="IPR020845">
    <property type="entry name" value="AMP-binding_CS"/>
</dbReference>
<keyword evidence="4 6" id="KW-1133">Transmembrane helix</keyword>
<evidence type="ECO:0000256" key="2">
    <source>
        <dbReference type="ARBA" id="ARBA00022598"/>
    </source>
</evidence>
<dbReference type="PROSITE" id="PS00455">
    <property type="entry name" value="AMP_BINDING"/>
    <property type="match status" value="1"/>
</dbReference>
<dbReference type="InterPro" id="IPR022324">
    <property type="entry name" value="Bacilysin_exporter_BacE_put"/>
</dbReference>
<feature type="transmembrane region" description="Helical" evidence="6">
    <location>
        <begin position="409"/>
        <end position="429"/>
    </location>
</feature>
<dbReference type="AlphaFoldDB" id="A0AAC9K8Z8"/>
<dbReference type="SUPFAM" id="SSF56801">
    <property type="entry name" value="Acetyl-CoA synthetase-like"/>
    <property type="match status" value="1"/>
</dbReference>
<dbReference type="Pfam" id="PF07690">
    <property type="entry name" value="MFS_1"/>
    <property type="match status" value="1"/>
</dbReference>